<dbReference type="AlphaFoldDB" id="A0A0F9S5M0"/>
<comment type="caution">
    <text evidence="1">The sequence shown here is derived from an EMBL/GenBank/DDBJ whole genome shotgun (WGS) entry which is preliminary data.</text>
</comment>
<dbReference type="EMBL" id="LAZR01002870">
    <property type="protein sequence ID" value="KKN24613.1"/>
    <property type="molecule type" value="Genomic_DNA"/>
</dbReference>
<proteinExistence type="predicted"/>
<name>A0A0F9S5M0_9ZZZZ</name>
<sequence>MGQISDDMIEGLQCSHCGICFEESHGYPVLCTDCYEHESPEERAGIPKATIKEL</sequence>
<organism evidence="1">
    <name type="scientific">marine sediment metagenome</name>
    <dbReference type="NCBI Taxonomy" id="412755"/>
    <lineage>
        <taxon>unclassified sequences</taxon>
        <taxon>metagenomes</taxon>
        <taxon>ecological metagenomes</taxon>
    </lineage>
</organism>
<accession>A0A0F9S5M0</accession>
<protein>
    <submittedName>
        <fullName evidence="1">Uncharacterized protein</fullName>
    </submittedName>
</protein>
<reference evidence="1" key="1">
    <citation type="journal article" date="2015" name="Nature">
        <title>Complex archaea that bridge the gap between prokaryotes and eukaryotes.</title>
        <authorList>
            <person name="Spang A."/>
            <person name="Saw J.H."/>
            <person name="Jorgensen S.L."/>
            <person name="Zaremba-Niedzwiedzka K."/>
            <person name="Martijn J."/>
            <person name="Lind A.E."/>
            <person name="van Eijk R."/>
            <person name="Schleper C."/>
            <person name="Guy L."/>
            <person name="Ettema T.J."/>
        </authorList>
    </citation>
    <scope>NUCLEOTIDE SEQUENCE</scope>
</reference>
<evidence type="ECO:0000313" key="1">
    <source>
        <dbReference type="EMBL" id="KKN24613.1"/>
    </source>
</evidence>
<gene>
    <name evidence="1" type="ORF">LCGC14_0892970</name>
</gene>